<evidence type="ECO:0000256" key="10">
    <source>
        <dbReference type="SAM" id="Phobius"/>
    </source>
</evidence>
<evidence type="ECO:0000256" key="7">
    <source>
        <dbReference type="ARBA" id="ARBA00022840"/>
    </source>
</evidence>
<dbReference type="Proteomes" id="UP000575083">
    <property type="component" value="Unassembled WGS sequence"/>
</dbReference>
<evidence type="ECO:0000256" key="3">
    <source>
        <dbReference type="ARBA" id="ARBA00022553"/>
    </source>
</evidence>
<comment type="caution">
    <text evidence="13">The sequence shown here is derived from an EMBL/GenBank/DDBJ whole genome shotgun (WGS) entry which is preliminary data.</text>
</comment>
<dbReference type="PROSITE" id="PS50110">
    <property type="entry name" value="RESPONSE_REGULATORY"/>
    <property type="match status" value="1"/>
</dbReference>
<keyword evidence="3 9" id="KW-0597">Phosphoprotein</keyword>
<keyword evidence="10" id="KW-1133">Transmembrane helix</keyword>
<feature type="modified residue" description="4-aspartylphosphate" evidence="9">
    <location>
        <position position="649"/>
    </location>
</feature>
<dbReference type="Gene3D" id="3.40.50.2300">
    <property type="match status" value="1"/>
</dbReference>
<evidence type="ECO:0000256" key="2">
    <source>
        <dbReference type="ARBA" id="ARBA00012438"/>
    </source>
</evidence>
<dbReference type="CDD" id="cd00082">
    <property type="entry name" value="HisKA"/>
    <property type="match status" value="1"/>
</dbReference>
<dbReference type="PANTHER" id="PTHR43065">
    <property type="entry name" value="SENSOR HISTIDINE KINASE"/>
    <property type="match status" value="1"/>
</dbReference>
<dbReference type="PROSITE" id="PS50109">
    <property type="entry name" value="HIS_KIN"/>
    <property type="match status" value="1"/>
</dbReference>
<dbReference type="InterPro" id="IPR036890">
    <property type="entry name" value="HATPase_C_sf"/>
</dbReference>
<dbReference type="InterPro" id="IPR011006">
    <property type="entry name" value="CheY-like_superfamily"/>
</dbReference>
<dbReference type="SUPFAM" id="SSF55874">
    <property type="entry name" value="ATPase domain of HSP90 chaperone/DNA topoisomerase II/histidine kinase"/>
    <property type="match status" value="1"/>
</dbReference>
<feature type="transmembrane region" description="Helical" evidence="10">
    <location>
        <begin position="22"/>
        <end position="46"/>
    </location>
</feature>
<accession>A0A7X0PBT5</accession>
<organism evidence="13 14">
    <name type="scientific">Acidovorax soli</name>
    <dbReference type="NCBI Taxonomy" id="592050"/>
    <lineage>
        <taxon>Bacteria</taxon>
        <taxon>Pseudomonadati</taxon>
        <taxon>Pseudomonadota</taxon>
        <taxon>Betaproteobacteria</taxon>
        <taxon>Burkholderiales</taxon>
        <taxon>Comamonadaceae</taxon>
        <taxon>Acidovorax</taxon>
    </lineage>
</organism>
<keyword evidence="6 13" id="KW-0418">Kinase</keyword>
<keyword evidence="4" id="KW-0808">Transferase</keyword>
<dbReference type="Pfam" id="PF02518">
    <property type="entry name" value="HATPase_c"/>
    <property type="match status" value="1"/>
</dbReference>
<evidence type="ECO:0000256" key="6">
    <source>
        <dbReference type="ARBA" id="ARBA00022777"/>
    </source>
</evidence>
<evidence type="ECO:0000259" key="12">
    <source>
        <dbReference type="PROSITE" id="PS50110"/>
    </source>
</evidence>
<evidence type="ECO:0000256" key="8">
    <source>
        <dbReference type="ARBA" id="ARBA00023012"/>
    </source>
</evidence>
<dbReference type="InterPro" id="IPR004358">
    <property type="entry name" value="Sig_transdc_His_kin-like_C"/>
</dbReference>
<dbReference type="InterPro" id="IPR003661">
    <property type="entry name" value="HisK_dim/P_dom"/>
</dbReference>
<dbReference type="Gene3D" id="3.30.565.10">
    <property type="entry name" value="Histidine kinase-like ATPase, C-terminal domain"/>
    <property type="match status" value="1"/>
</dbReference>
<dbReference type="SMART" id="SM00448">
    <property type="entry name" value="REC"/>
    <property type="match status" value="1"/>
</dbReference>
<dbReference type="SMART" id="SM00388">
    <property type="entry name" value="HisKA"/>
    <property type="match status" value="1"/>
</dbReference>
<gene>
    <name evidence="13" type="ORF">HNP48_001573</name>
</gene>
<dbReference type="PRINTS" id="PR00344">
    <property type="entry name" value="BCTRLSENSOR"/>
</dbReference>
<dbReference type="InterPro" id="IPR054327">
    <property type="entry name" value="His-kinase-like_sensor"/>
</dbReference>
<dbReference type="Pfam" id="PF22588">
    <property type="entry name" value="dCache_1_like"/>
    <property type="match status" value="1"/>
</dbReference>
<feature type="domain" description="Histidine kinase" evidence="11">
    <location>
        <begin position="364"/>
        <end position="579"/>
    </location>
</feature>
<evidence type="ECO:0000256" key="4">
    <source>
        <dbReference type="ARBA" id="ARBA00022679"/>
    </source>
</evidence>
<dbReference type="CDD" id="cd12915">
    <property type="entry name" value="PDC2_DGC_like"/>
    <property type="match status" value="1"/>
</dbReference>
<dbReference type="EC" id="2.7.13.3" evidence="2"/>
<dbReference type="InterPro" id="IPR036097">
    <property type="entry name" value="HisK_dim/P_sf"/>
</dbReference>
<dbReference type="AlphaFoldDB" id="A0A7X0PBT5"/>
<keyword evidence="10" id="KW-0812">Transmembrane</keyword>
<name>A0A7X0PBT5_9BURK</name>
<evidence type="ECO:0000256" key="9">
    <source>
        <dbReference type="PROSITE-ProRule" id="PRU00169"/>
    </source>
</evidence>
<evidence type="ECO:0000256" key="5">
    <source>
        <dbReference type="ARBA" id="ARBA00022741"/>
    </source>
</evidence>
<reference evidence="13 14" key="1">
    <citation type="submission" date="2020-08" db="EMBL/GenBank/DDBJ databases">
        <title>Functional genomics of gut bacteria from endangered species of beetles.</title>
        <authorList>
            <person name="Carlos-Shanley C."/>
        </authorList>
    </citation>
    <scope>NUCLEOTIDE SEQUENCE [LARGE SCALE GENOMIC DNA]</scope>
    <source>
        <strain evidence="13 14">S00198</strain>
    </source>
</reference>
<evidence type="ECO:0000313" key="14">
    <source>
        <dbReference type="Proteomes" id="UP000575083"/>
    </source>
</evidence>
<feature type="transmembrane region" description="Helical" evidence="10">
    <location>
        <begin position="300"/>
        <end position="322"/>
    </location>
</feature>
<keyword evidence="7" id="KW-0067">ATP-binding</keyword>
<keyword evidence="10" id="KW-0472">Membrane</keyword>
<dbReference type="Pfam" id="PF00072">
    <property type="entry name" value="Response_reg"/>
    <property type="match status" value="1"/>
</dbReference>
<dbReference type="PANTHER" id="PTHR43065:SF46">
    <property type="entry name" value="C4-DICARBOXYLATE TRANSPORT SENSOR PROTEIN DCTB"/>
    <property type="match status" value="1"/>
</dbReference>
<keyword evidence="5" id="KW-0547">Nucleotide-binding</keyword>
<dbReference type="Pfam" id="PF00512">
    <property type="entry name" value="HisKA"/>
    <property type="match status" value="1"/>
</dbReference>
<dbReference type="EMBL" id="JACHLK010000002">
    <property type="protein sequence ID" value="MBB6558909.1"/>
    <property type="molecule type" value="Genomic_DNA"/>
</dbReference>
<feature type="domain" description="Response regulatory" evidence="12">
    <location>
        <begin position="599"/>
        <end position="712"/>
    </location>
</feature>
<dbReference type="Gene3D" id="1.10.287.130">
    <property type="match status" value="1"/>
</dbReference>
<dbReference type="Gene3D" id="3.30.450.20">
    <property type="entry name" value="PAS domain"/>
    <property type="match status" value="2"/>
</dbReference>
<dbReference type="RefSeq" id="WP_221480115.1">
    <property type="nucleotide sequence ID" value="NZ_JACHLK010000002.1"/>
</dbReference>
<dbReference type="InterPro" id="IPR005467">
    <property type="entry name" value="His_kinase_dom"/>
</dbReference>
<dbReference type="InterPro" id="IPR001789">
    <property type="entry name" value="Sig_transdc_resp-reg_receiver"/>
</dbReference>
<proteinExistence type="predicted"/>
<dbReference type="SMART" id="SM00387">
    <property type="entry name" value="HATPase_c"/>
    <property type="match status" value="1"/>
</dbReference>
<dbReference type="SUPFAM" id="SSF52172">
    <property type="entry name" value="CheY-like"/>
    <property type="match status" value="1"/>
</dbReference>
<comment type="catalytic activity">
    <reaction evidence="1">
        <text>ATP + protein L-histidine = ADP + protein N-phospho-L-histidine.</text>
        <dbReference type="EC" id="2.7.13.3"/>
    </reaction>
</comment>
<dbReference type="CDD" id="cd12914">
    <property type="entry name" value="PDC1_DGC_like"/>
    <property type="match status" value="1"/>
</dbReference>
<protein>
    <recommendedName>
        <fullName evidence="2">histidine kinase</fullName>
        <ecNumber evidence="2">2.7.13.3</ecNumber>
    </recommendedName>
</protein>
<keyword evidence="14" id="KW-1185">Reference proteome</keyword>
<evidence type="ECO:0000256" key="1">
    <source>
        <dbReference type="ARBA" id="ARBA00000085"/>
    </source>
</evidence>
<dbReference type="InterPro" id="IPR003594">
    <property type="entry name" value="HATPase_dom"/>
</dbReference>
<keyword evidence="8" id="KW-0902">Two-component regulatory system</keyword>
<evidence type="ECO:0000313" key="13">
    <source>
        <dbReference type="EMBL" id="MBB6558909.1"/>
    </source>
</evidence>
<dbReference type="GO" id="GO:0005524">
    <property type="term" value="F:ATP binding"/>
    <property type="evidence" value="ECO:0007669"/>
    <property type="project" value="UniProtKB-KW"/>
</dbReference>
<dbReference type="GO" id="GO:0000155">
    <property type="term" value="F:phosphorelay sensor kinase activity"/>
    <property type="evidence" value="ECO:0007669"/>
    <property type="project" value="InterPro"/>
</dbReference>
<dbReference type="SUPFAM" id="SSF47384">
    <property type="entry name" value="Homodimeric domain of signal transducing histidine kinase"/>
    <property type="match status" value="1"/>
</dbReference>
<sequence>MTWDTAVAREDNQSQAQASVKWLRLLVLLSVAVPLFIYLVFGAVGYADAREEAELRVSRSLRVAHEHASKVMAASEALQDRVVAMVSGRSPQELRIHAEELHATLLARVKDQPQIQSVWIFDSEGKPIASSRFAQLPVFDVSDRDYFQFHRLRPPGQRYISGPLVTRTTKEKIVDISIGYEDHNSQFGGVINVSLLSAYFQDFYSDLVADEPGLAVNLFREDGAIYTRWPLVDKAPEQLAPDSPVMRRLHQGEASAQMRGISSVDRQDRIIAYRKVGSYPLYVGTGMNLTSLRNQVLRQLGALFALGALPVAALFIAARMALRNARTALSTTERLEKEIATRRRAEEALLQAQKLEALGRLTGGVAHDFNNALMVISNNLHLLRRTLPEAGSKQIDSMARAVKSATNLTRQLLAFSRRQPLVAEHVVLQDKLPPTKDLIAPVLGSQIPLEVQVDPATAPVVLDLAELELALLNLSINARDAMPQGGSLVIRARNASESEAGQGMPAMVLIEVADTGSGIPPELLGKVFEPFFTTKAVGEGTGLGLSQVYGMCQRVGGRAEIASTLGTGTRIRLYFPSARPQAVREDANPAPPLAPLNKRLLVVEDNDEVAASLVPILESLGCRVTRVDRAAKARALLEEGERPDLVLSDVVMPGEIDGVGLARHIRQTWPAQKLLLMTGYAEQLDHIHQMGFDVLPKPCTPQMLHVAIARITQ</sequence>
<evidence type="ECO:0000259" key="11">
    <source>
        <dbReference type="PROSITE" id="PS50109"/>
    </source>
</evidence>